<dbReference type="EMBL" id="CP160091">
    <property type="protein sequence ID" value="XCS44123.1"/>
    <property type="molecule type" value="Genomic_DNA"/>
</dbReference>
<evidence type="ECO:0000256" key="1">
    <source>
        <dbReference type="SAM" id="MobiDB-lite"/>
    </source>
</evidence>
<protein>
    <submittedName>
        <fullName evidence="2">Uncharacterized protein</fullName>
    </submittedName>
</protein>
<gene>
    <name evidence="2" type="ORF">ABZU02_04225</name>
</gene>
<evidence type="ECO:0000313" key="2">
    <source>
        <dbReference type="EMBL" id="XCS44123.1"/>
    </source>
</evidence>
<sequence>MNSMPMFRIHNKQIVSSSKRRRRLSDHNSIVNVGNNT</sequence>
<reference evidence="2" key="1">
    <citation type="submission" date="2024-06" db="EMBL/GenBank/DDBJ databases">
        <title>Vaginal Lactobacillus fatty acid response mechanisms reveal a metabolite-targeted strategy for bacterial vaginosis treatment.</title>
        <authorList>
            <person name="Zhu M."/>
            <person name="Blainey P.C."/>
            <person name="Bloom S.M."/>
            <person name="Kwon D.S."/>
        </authorList>
    </citation>
    <scope>NUCLEOTIDE SEQUENCE</scope>
    <source>
        <strain evidence="2">0809_588_1_1_BHK4</strain>
    </source>
</reference>
<organism evidence="2">
    <name type="scientific">Gardnerella piotii</name>
    <dbReference type="NCBI Taxonomy" id="2792977"/>
    <lineage>
        <taxon>Bacteria</taxon>
        <taxon>Bacillati</taxon>
        <taxon>Actinomycetota</taxon>
        <taxon>Actinomycetes</taxon>
        <taxon>Bifidobacteriales</taxon>
        <taxon>Bifidobacteriaceae</taxon>
        <taxon>Gardnerella</taxon>
    </lineage>
</organism>
<feature type="compositionally biased region" description="Polar residues" evidence="1">
    <location>
        <begin position="27"/>
        <end position="37"/>
    </location>
</feature>
<accession>A0AAU8NPH5</accession>
<name>A0AAU8NPH5_9BIFI</name>
<dbReference type="AlphaFoldDB" id="A0AAU8NPH5"/>
<feature type="region of interest" description="Disordered" evidence="1">
    <location>
        <begin position="15"/>
        <end position="37"/>
    </location>
</feature>
<proteinExistence type="predicted"/>